<dbReference type="AlphaFoldDB" id="A0A4R2BIB9"/>
<sequence length="308" mass="36075">MNSFIVMQGETYNEERKLGILWSPQRDKGGLVPHSWKRMTEVEEGDRVFHYVKGNIIAISIAKEGCKEAKKPSTIQNPDKWNDDGYLVHLEYHELDKPLHVRDHFKEISPLLPIKYSPFQHDGDGNSGYLYPCNEELVLKLLEFISELNIYQVREEQLEFGIDVVRHTEHNTLIPVLAETESETITKMRRGQQRFKKELLPLWEGKCALCGIDQPQLVKASYSKPWRDSTDEERLDPYNGLLLCLNHDALYTNGFITFDGQGRLHISSVINEVDYLNYWLDPKTKIKVHADNKPYFKWHRKNIFRMDE</sequence>
<gene>
    <name evidence="2" type="ORF">EV146_104438</name>
</gene>
<keyword evidence="3" id="KW-1185">Reference proteome</keyword>
<dbReference type="RefSeq" id="WP_132004792.1">
    <property type="nucleotide sequence ID" value="NZ_JABUHM010000015.1"/>
</dbReference>
<dbReference type="EMBL" id="SLVV01000004">
    <property type="protein sequence ID" value="TCN26325.1"/>
    <property type="molecule type" value="Genomic_DNA"/>
</dbReference>
<keyword evidence="2" id="KW-0255">Endonuclease</keyword>
<accession>A0A4R2BIB9</accession>
<dbReference type="Proteomes" id="UP000295689">
    <property type="component" value="Unassembled WGS sequence"/>
</dbReference>
<reference evidence="2 3" key="1">
    <citation type="journal article" date="2015" name="Stand. Genomic Sci.">
        <title>Genomic Encyclopedia of Bacterial and Archaeal Type Strains, Phase III: the genomes of soil and plant-associated and newly described type strains.</title>
        <authorList>
            <person name="Whitman W.B."/>
            <person name="Woyke T."/>
            <person name="Klenk H.P."/>
            <person name="Zhou Y."/>
            <person name="Lilburn T.G."/>
            <person name="Beck B.J."/>
            <person name="De Vos P."/>
            <person name="Vandamme P."/>
            <person name="Eisen J.A."/>
            <person name="Garrity G."/>
            <person name="Hugenholtz P."/>
            <person name="Kyrpides N.C."/>
        </authorList>
    </citation>
    <scope>NUCLEOTIDE SEQUENCE [LARGE SCALE GENOMIC DNA]</scope>
    <source>
        <strain evidence="2 3">CV53</strain>
    </source>
</reference>
<feature type="domain" description="HNH nuclease" evidence="1">
    <location>
        <begin position="207"/>
        <end position="259"/>
    </location>
</feature>
<protein>
    <submittedName>
        <fullName evidence="2">HNH endonuclease</fullName>
    </submittedName>
</protein>
<dbReference type="InterPro" id="IPR003615">
    <property type="entry name" value="HNH_nuc"/>
</dbReference>
<keyword evidence="2" id="KW-0540">Nuclease</keyword>
<proteinExistence type="predicted"/>
<evidence type="ECO:0000313" key="3">
    <source>
        <dbReference type="Proteomes" id="UP000295689"/>
    </source>
</evidence>
<dbReference type="Pfam" id="PF13391">
    <property type="entry name" value="HNH_2"/>
    <property type="match status" value="1"/>
</dbReference>
<keyword evidence="2" id="KW-0378">Hydrolase</keyword>
<evidence type="ECO:0000259" key="1">
    <source>
        <dbReference type="Pfam" id="PF13391"/>
    </source>
</evidence>
<dbReference type="GO" id="GO:0004519">
    <property type="term" value="F:endonuclease activity"/>
    <property type="evidence" value="ECO:0007669"/>
    <property type="project" value="UniProtKB-KW"/>
</dbReference>
<comment type="caution">
    <text evidence="2">The sequence shown here is derived from an EMBL/GenBank/DDBJ whole genome shotgun (WGS) entry which is preliminary data.</text>
</comment>
<name>A0A4R2BIB9_9BACI</name>
<organism evidence="2 3">
    <name type="scientific">Mesobacillus foraminis</name>
    <dbReference type="NCBI Taxonomy" id="279826"/>
    <lineage>
        <taxon>Bacteria</taxon>
        <taxon>Bacillati</taxon>
        <taxon>Bacillota</taxon>
        <taxon>Bacilli</taxon>
        <taxon>Bacillales</taxon>
        <taxon>Bacillaceae</taxon>
        <taxon>Mesobacillus</taxon>
    </lineage>
</organism>
<evidence type="ECO:0000313" key="2">
    <source>
        <dbReference type="EMBL" id="TCN26325.1"/>
    </source>
</evidence>